<dbReference type="EMBL" id="VMSO01000001">
    <property type="protein sequence ID" value="KAA8503003.1"/>
    <property type="molecule type" value="Genomic_DNA"/>
</dbReference>
<evidence type="ECO:0000313" key="2">
    <source>
        <dbReference type="EMBL" id="KAA8503003.1"/>
    </source>
</evidence>
<keyword evidence="1" id="KW-0175">Coiled coil</keyword>
<name>A0A5M9I1Z9_9FIRM</name>
<accession>A0A5M9I1Z9</accession>
<protein>
    <recommendedName>
        <fullName evidence="4">Relaxase</fullName>
    </recommendedName>
</protein>
<evidence type="ECO:0000313" key="3">
    <source>
        <dbReference type="Proteomes" id="UP000322025"/>
    </source>
</evidence>
<organism evidence="2 3">
    <name type="scientific">Mediterraneibacter catenae</name>
    <dbReference type="NCBI Taxonomy" id="2594882"/>
    <lineage>
        <taxon>Bacteria</taxon>
        <taxon>Bacillati</taxon>
        <taxon>Bacillota</taxon>
        <taxon>Clostridia</taxon>
        <taxon>Lachnospirales</taxon>
        <taxon>Lachnospiraceae</taxon>
        <taxon>Mediterraneibacter</taxon>
    </lineage>
</organism>
<evidence type="ECO:0008006" key="4">
    <source>
        <dbReference type="Google" id="ProtNLM"/>
    </source>
</evidence>
<keyword evidence="3" id="KW-1185">Reference proteome</keyword>
<dbReference type="OrthoDB" id="9763513at2"/>
<gene>
    <name evidence="2" type="ORF">FNY66_00915</name>
</gene>
<reference evidence="2" key="1">
    <citation type="submission" date="2019-07" db="EMBL/GenBank/DDBJ databases">
        <authorList>
            <person name="Wongkuna S."/>
            <person name="Scaria J."/>
        </authorList>
    </citation>
    <scope>NUCLEOTIDE SEQUENCE [LARGE SCALE GENOMIC DNA]</scope>
    <source>
        <strain evidence="2">SW178</strain>
    </source>
</reference>
<feature type="coiled-coil region" evidence="1">
    <location>
        <begin position="198"/>
        <end position="232"/>
    </location>
</feature>
<dbReference type="AlphaFoldDB" id="A0A5M9I1Z9"/>
<comment type="caution">
    <text evidence="2">The sequence shown here is derived from an EMBL/GenBank/DDBJ whole genome shotgun (WGS) entry which is preliminary data.</text>
</comment>
<evidence type="ECO:0000256" key="1">
    <source>
        <dbReference type="SAM" id="Coils"/>
    </source>
</evidence>
<proteinExistence type="predicted"/>
<sequence length="253" mass="28991">MKILEASGVEVTRRGKSVNFRVSGQKKPTRCNTLKGDYTEQAIRERIAGTYIPSVQPKRSHSSVRMLIDIDAAMRSGKGAGYERWAKVFNVKQLAKAVAYLKEHGDMSYEDLQAKAQVTTSRFNELSTQIKDMESRLSQNGELQKQIVNYSKTRSVYIEYRKAGYSKKFRAEHEADILIHQAAKKYFDSLGVEKLPTIKALREEYAQVLEAKRKAYAEYKQVREEMRELQNVKANIDYLLGPSADRAQEKEHS</sequence>
<dbReference type="Proteomes" id="UP000322025">
    <property type="component" value="Unassembled WGS sequence"/>
</dbReference>